<organism evidence="2 3">
    <name type="scientific">Henosepilachna vigintioctopunctata</name>
    <dbReference type="NCBI Taxonomy" id="420089"/>
    <lineage>
        <taxon>Eukaryota</taxon>
        <taxon>Metazoa</taxon>
        <taxon>Ecdysozoa</taxon>
        <taxon>Arthropoda</taxon>
        <taxon>Hexapoda</taxon>
        <taxon>Insecta</taxon>
        <taxon>Pterygota</taxon>
        <taxon>Neoptera</taxon>
        <taxon>Endopterygota</taxon>
        <taxon>Coleoptera</taxon>
        <taxon>Polyphaga</taxon>
        <taxon>Cucujiformia</taxon>
        <taxon>Coccinelloidea</taxon>
        <taxon>Coccinellidae</taxon>
        <taxon>Epilachninae</taxon>
        <taxon>Epilachnini</taxon>
        <taxon>Henosepilachna</taxon>
    </lineage>
</organism>
<comment type="caution">
    <text evidence="2">The sequence shown here is derived from an EMBL/GenBank/DDBJ whole genome shotgun (WGS) entry which is preliminary data.</text>
</comment>
<dbReference type="AlphaFoldDB" id="A0AAW1U784"/>
<reference evidence="2 3" key="1">
    <citation type="submission" date="2023-03" db="EMBL/GenBank/DDBJ databases">
        <title>Genome insight into feeding habits of ladybird beetles.</title>
        <authorList>
            <person name="Li H.-S."/>
            <person name="Huang Y.-H."/>
            <person name="Pang H."/>
        </authorList>
    </citation>
    <scope>NUCLEOTIDE SEQUENCE [LARGE SCALE GENOMIC DNA]</scope>
    <source>
        <strain evidence="2">SYSU_2023b</strain>
        <tissue evidence="2">Whole body</tissue>
    </source>
</reference>
<keyword evidence="3" id="KW-1185">Reference proteome</keyword>
<dbReference type="Proteomes" id="UP001431783">
    <property type="component" value="Unassembled WGS sequence"/>
</dbReference>
<accession>A0AAW1U784</accession>
<evidence type="ECO:0000313" key="2">
    <source>
        <dbReference type="EMBL" id="KAK9875204.1"/>
    </source>
</evidence>
<name>A0AAW1U784_9CUCU</name>
<proteinExistence type="predicted"/>
<sequence>MPEELTESGGSSQGRINPRLRSTRRVRPVPYESCGGLCSFLNSGCFTMCCGYPKTVRRSSSVYYKKKKNKRRKEVIAESSKKVVKPNVDDGITDADRTVFSEFDESNLPGGFLYISQADIELEEGKTKKTQDGVGVINTSTSCEKIDQQKEPTVEEII</sequence>
<evidence type="ECO:0000256" key="1">
    <source>
        <dbReference type="SAM" id="MobiDB-lite"/>
    </source>
</evidence>
<feature type="region of interest" description="Disordered" evidence="1">
    <location>
        <begin position="1"/>
        <end position="22"/>
    </location>
</feature>
<protein>
    <submittedName>
        <fullName evidence="2">Uncharacterized protein</fullName>
    </submittedName>
</protein>
<evidence type="ECO:0000313" key="3">
    <source>
        <dbReference type="Proteomes" id="UP001431783"/>
    </source>
</evidence>
<dbReference type="EMBL" id="JARQZJ010000032">
    <property type="protein sequence ID" value="KAK9875204.1"/>
    <property type="molecule type" value="Genomic_DNA"/>
</dbReference>
<gene>
    <name evidence="2" type="ORF">WA026_005996</name>
</gene>